<dbReference type="InterPro" id="IPR036047">
    <property type="entry name" value="F-box-like_dom_sf"/>
</dbReference>
<dbReference type="NCBIfam" id="TIGR01640">
    <property type="entry name" value="F_box_assoc_1"/>
    <property type="match status" value="1"/>
</dbReference>
<organism evidence="2 3">
    <name type="scientific">Papaver atlanticum</name>
    <dbReference type="NCBI Taxonomy" id="357466"/>
    <lineage>
        <taxon>Eukaryota</taxon>
        <taxon>Viridiplantae</taxon>
        <taxon>Streptophyta</taxon>
        <taxon>Embryophyta</taxon>
        <taxon>Tracheophyta</taxon>
        <taxon>Spermatophyta</taxon>
        <taxon>Magnoliopsida</taxon>
        <taxon>Ranunculales</taxon>
        <taxon>Papaveraceae</taxon>
        <taxon>Papaveroideae</taxon>
        <taxon>Papaver</taxon>
    </lineage>
</organism>
<dbReference type="PROSITE" id="PS50181">
    <property type="entry name" value="FBOX"/>
    <property type="match status" value="1"/>
</dbReference>
<dbReference type="AlphaFoldDB" id="A0AAD4SQI6"/>
<dbReference type="PANTHER" id="PTHR31111:SF136">
    <property type="entry name" value="F-BOX ASSOCIATED DOMAIN-CONTAINING PROTEIN"/>
    <property type="match status" value="1"/>
</dbReference>
<dbReference type="InterPro" id="IPR013187">
    <property type="entry name" value="F-box-assoc_dom_typ3"/>
</dbReference>
<dbReference type="Proteomes" id="UP001202328">
    <property type="component" value="Unassembled WGS sequence"/>
</dbReference>
<dbReference type="Gene3D" id="1.20.1280.50">
    <property type="match status" value="1"/>
</dbReference>
<evidence type="ECO:0000259" key="1">
    <source>
        <dbReference type="PROSITE" id="PS50181"/>
    </source>
</evidence>
<proteinExistence type="predicted"/>
<dbReference type="InterPro" id="IPR001810">
    <property type="entry name" value="F-box_dom"/>
</dbReference>
<dbReference type="SUPFAM" id="SSF81383">
    <property type="entry name" value="F-box domain"/>
    <property type="match status" value="1"/>
</dbReference>
<keyword evidence="3" id="KW-1185">Reference proteome</keyword>
<dbReference type="EMBL" id="JAJJMB010008958">
    <property type="protein sequence ID" value="KAI3917918.1"/>
    <property type="molecule type" value="Genomic_DNA"/>
</dbReference>
<dbReference type="CDD" id="cd22157">
    <property type="entry name" value="F-box_AtFBW1-like"/>
    <property type="match status" value="1"/>
</dbReference>
<accession>A0AAD4SQI6</accession>
<reference evidence="2" key="1">
    <citation type="submission" date="2022-04" db="EMBL/GenBank/DDBJ databases">
        <title>A functionally conserved STORR gene fusion in Papaver species that diverged 16.8 million years ago.</title>
        <authorList>
            <person name="Catania T."/>
        </authorList>
    </citation>
    <scope>NUCLEOTIDE SEQUENCE</scope>
    <source>
        <strain evidence="2">S-188037</strain>
    </source>
</reference>
<dbReference type="SMART" id="SM00256">
    <property type="entry name" value="FBOX"/>
    <property type="match status" value="1"/>
</dbReference>
<feature type="domain" description="F-box" evidence="1">
    <location>
        <begin position="50"/>
        <end position="96"/>
    </location>
</feature>
<protein>
    <recommendedName>
        <fullName evidence="1">F-box domain-containing protein</fullName>
    </recommendedName>
</protein>
<dbReference type="Pfam" id="PF08268">
    <property type="entry name" value="FBA_3"/>
    <property type="match status" value="1"/>
</dbReference>
<dbReference type="Pfam" id="PF00646">
    <property type="entry name" value="F-box"/>
    <property type="match status" value="1"/>
</dbReference>
<evidence type="ECO:0000313" key="3">
    <source>
        <dbReference type="Proteomes" id="UP001202328"/>
    </source>
</evidence>
<gene>
    <name evidence="2" type="ORF">MKW98_000152</name>
</gene>
<sequence>MSIKRKEVPTNNNWDVYINLPKLLKGLLSRSRNGNVDYYPTKFIASPITSSEIVNSDDCILTEILSRLPVKSLLRFKSVCKRWLSLIKNDTYLIQLHSTRAKSRPNLLVIVPLKQQRKNVDGHWLTRTKTPRQCILSAELLLSEGSGCEEREPEAIIHNVRMTDNNWFVYDQVLGPVNGLVCFVDWGEFAVRLYNVSTREVTPWIQSTLLKEERDLYEKDGTYINNVHGGPVFQFGYDPLAKEHKLFCFWTLSRIRTYLGRVIESHNYISWEALTIGRDTKWRRIDVVPHEDNQEKLNVVIPPFLNRKSFVYANGSIYWINKRMSTSDDSVHRTEDKHSEGGGNGDPDVIVVFDVGSEKFRVIPIPKFILDEPREPTFLQPIAILEMDGCVVLVYRKRPCTVKLWILNDDIDRKMENCKGNIRNWSEETIALPFLCDTRILGFHGVPGTTQIVFENYGDFHKHIKLVALYSYDLKKKTFKEIEIDGISSIPLHYTRFLLATFTESLFSCSASTTQHSQNLVHLNGGHLC</sequence>
<name>A0AAD4SQI6_9MAGN</name>
<comment type="caution">
    <text evidence="2">The sequence shown here is derived from an EMBL/GenBank/DDBJ whole genome shotgun (WGS) entry which is preliminary data.</text>
</comment>
<dbReference type="PANTHER" id="PTHR31111">
    <property type="entry name" value="BNAA05G37150D PROTEIN-RELATED"/>
    <property type="match status" value="1"/>
</dbReference>
<evidence type="ECO:0000313" key="2">
    <source>
        <dbReference type="EMBL" id="KAI3917918.1"/>
    </source>
</evidence>
<dbReference type="InterPro" id="IPR017451">
    <property type="entry name" value="F-box-assoc_interact_dom"/>
</dbReference>